<feature type="region of interest" description="Disordered" evidence="1">
    <location>
        <begin position="1"/>
        <end position="24"/>
    </location>
</feature>
<dbReference type="EMBL" id="AGNL01016004">
    <property type="protein sequence ID" value="EJK65319.1"/>
    <property type="molecule type" value="Genomic_DNA"/>
</dbReference>
<evidence type="ECO:0000256" key="1">
    <source>
        <dbReference type="SAM" id="MobiDB-lite"/>
    </source>
</evidence>
<name>K0SK34_THAOC</name>
<gene>
    <name evidence="2" type="ORF">THAOC_13830</name>
</gene>
<comment type="caution">
    <text evidence="2">The sequence shown here is derived from an EMBL/GenBank/DDBJ whole genome shotgun (WGS) entry which is preliminary data.</text>
</comment>
<organism evidence="2 3">
    <name type="scientific">Thalassiosira oceanica</name>
    <name type="common">Marine diatom</name>
    <dbReference type="NCBI Taxonomy" id="159749"/>
    <lineage>
        <taxon>Eukaryota</taxon>
        <taxon>Sar</taxon>
        <taxon>Stramenopiles</taxon>
        <taxon>Ochrophyta</taxon>
        <taxon>Bacillariophyta</taxon>
        <taxon>Coscinodiscophyceae</taxon>
        <taxon>Thalassiosirophycidae</taxon>
        <taxon>Thalassiosirales</taxon>
        <taxon>Thalassiosiraceae</taxon>
        <taxon>Thalassiosira</taxon>
    </lineage>
</organism>
<dbReference type="AlphaFoldDB" id="K0SK34"/>
<accession>K0SK34</accession>
<dbReference type="OrthoDB" id="10680822at2759"/>
<dbReference type="eggNOG" id="ENOG502R9VM">
    <property type="taxonomic scope" value="Eukaryota"/>
</dbReference>
<evidence type="ECO:0000313" key="2">
    <source>
        <dbReference type="EMBL" id="EJK65319.1"/>
    </source>
</evidence>
<keyword evidence="3" id="KW-1185">Reference proteome</keyword>
<sequence length="336" mass="38455">MHATNAQQEQEQQQHIRPITQQEVPRLRGWFLKEKQKKKGPGGVRSTNRSLKTLRIQSPSAAQHRVWFSTLTRCLRHAKNDGAPDQQELGGPHHMKPNLPYFDEQGVQEKRRNSLKNAVEATHATPKDQLSFLREITGNSLKHEENSLNAKKSLFAGPAFRTTVEQESDVEITKTGDFHEKTAAHCTYDHAVQYAAANDSSKDKTDKNPRGDQPFGMATFQQLSFEDTNPVEKEVVRSSSYRFHFGLSNKQECADKDYLLENWDPEDCNMKPPSREKPEDFVAGVHEVLSSHLSIAYLRMIRPRERSPVPVGYEYGVTSRLDDFECNFIEMLTDMR</sequence>
<evidence type="ECO:0000313" key="3">
    <source>
        <dbReference type="Proteomes" id="UP000266841"/>
    </source>
</evidence>
<proteinExistence type="predicted"/>
<reference evidence="2 3" key="1">
    <citation type="journal article" date="2012" name="Genome Biol.">
        <title>Genome and low-iron response of an oceanic diatom adapted to chronic iron limitation.</title>
        <authorList>
            <person name="Lommer M."/>
            <person name="Specht M."/>
            <person name="Roy A.S."/>
            <person name="Kraemer L."/>
            <person name="Andreson R."/>
            <person name="Gutowska M.A."/>
            <person name="Wolf J."/>
            <person name="Bergner S.V."/>
            <person name="Schilhabel M.B."/>
            <person name="Klostermeier U.C."/>
            <person name="Beiko R.G."/>
            <person name="Rosenstiel P."/>
            <person name="Hippler M."/>
            <person name="Laroche J."/>
        </authorList>
    </citation>
    <scope>NUCLEOTIDE SEQUENCE [LARGE SCALE GENOMIC DNA]</scope>
    <source>
        <strain evidence="2 3">CCMP1005</strain>
    </source>
</reference>
<dbReference type="Proteomes" id="UP000266841">
    <property type="component" value="Unassembled WGS sequence"/>
</dbReference>
<protein>
    <submittedName>
        <fullName evidence="2">Uncharacterized protein</fullName>
    </submittedName>
</protein>